<name>A0A4Y7U9G7_9FLAO</name>
<reference evidence="2 4" key="2">
    <citation type="journal article" date="2018" name="Syst. Appl. Microbiol.">
        <title>Flavobacterium circumlabens sp. nov. and Flavobacterium cupreum sp. nov., two psychrotrophic species isolated from Antarctic environmental samples.</title>
        <authorList>
            <person name="Kralova S."/>
            <person name="Busse H.J."/>
            <person name="Svec P."/>
            <person name="Maslanova I."/>
            <person name="Stankova E."/>
            <person name="Bartak M."/>
            <person name="Sedlacek I."/>
        </authorList>
    </citation>
    <scope>NUCLEOTIDE SEQUENCE [LARGE SCALE GENOMIC DNA]</scope>
    <source>
        <strain evidence="2 4">CCM 8828</strain>
    </source>
</reference>
<sequence>MKKKLLLPLLLFPFIAFSQLGIGTILPNTSSQLDVVATDKGVLIPRVALTGTTDNVTISNGNVNSLLVFNTAITTDIVPGYYYWFNNKWNKLKAPETGSGAPVSTGLRGDLYVDLNTGKLYVYNGTAWMASASQNETLTSVSLNPVSGILTYTDEKGTANTINLAAIIPNFETVTGISQDLTAGTITYTDEKGVATVLNIKNLIAAYS</sequence>
<keyword evidence="3" id="KW-1185">Reference proteome</keyword>
<reference evidence="1 3" key="1">
    <citation type="journal article" date="2015" name="Stand. Genomic Sci.">
        <title>Genomic Encyclopedia of Bacterial and Archaeal Type Strains, Phase III: the genomes of soil and plant-associated and newly described type strains.</title>
        <authorList>
            <person name="Whitman W.B."/>
            <person name="Woyke T."/>
            <person name="Klenk H.P."/>
            <person name="Zhou Y."/>
            <person name="Lilburn T.G."/>
            <person name="Beck B.J."/>
            <person name="De Vos P."/>
            <person name="Vandamme P."/>
            <person name="Eisen J.A."/>
            <person name="Garrity G."/>
            <person name="Hugenholtz P."/>
            <person name="Kyrpides N.C."/>
        </authorList>
    </citation>
    <scope>NUCLEOTIDE SEQUENCE [LARGE SCALE GENOMIC DNA]</scope>
    <source>
        <strain evidence="1 3">P5626</strain>
    </source>
</reference>
<gene>
    <name evidence="2" type="ORF">D0809_21190</name>
    <name evidence="1" type="ORF">EV142_10913</name>
</gene>
<proteinExistence type="predicted"/>
<evidence type="ECO:0000313" key="2">
    <source>
        <dbReference type="EMBL" id="TEB42412.1"/>
    </source>
</evidence>
<dbReference type="EMBL" id="QWDN01000009">
    <property type="protein sequence ID" value="TEB42412.1"/>
    <property type="molecule type" value="Genomic_DNA"/>
</dbReference>
<dbReference type="RefSeq" id="WP_132037442.1">
    <property type="nucleotide sequence ID" value="NZ_QWDN01000009.1"/>
</dbReference>
<reference evidence="1" key="3">
    <citation type="submission" date="2019-03" db="EMBL/GenBank/DDBJ databases">
        <authorList>
            <person name="Whitman W."/>
            <person name="Huntemann M."/>
            <person name="Clum A."/>
            <person name="Pillay M."/>
            <person name="Palaniappan K."/>
            <person name="Varghese N."/>
            <person name="Mikhailova N."/>
            <person name="Stamatis D."/>
            <person name="Reddy T."/>
            <person name="Daum C."/>
            <person name="Shapiro N."/>
            <person name="Ivanova N."/>
            <person name="Kyrpides N."/>
            <person name="Woyke T."/>
        </authorList>
    </citation>
    <scope>NUCLEOTIDE SEQUENCE</scope>
    <source>
        <strain evidence="1">P5626</strain>
    </source>
</reference>
<evidence type="ECO:0000313" key="1">
    <source>
        <dbReference type="EMBL" id="TCN53030.1"/>
    </source>
</evidence>
<accession>A0A4Y7U9G7</accession>
<organism evidence="2 4">
    <name type="scientific">Flavobacterium circumlabens</name>
    <dbReference type="NCBI Taxonomy" id="2133765"/>
    <lineage>
        <taxon>Bacteria</taxon>
        <taxon>Pseudomonadati</taxon>
        <taxon>Bacteroidota</taxon>
        <taxon>Flavobacteriia</taxon>
        <taxon>Flavobacteriales</taxon>
        <taxon>Flavobacteriaceae</taxon>
        <taxon>Flavobacterium</taxon>
    </lineage>
</organism>
<dbReference type="AlphaFoldDB" id="A0A4Y7U9G7"/>
<dbReference type="EMBL" id="SLWA01000009">
    <property type="protein sequence ID" value="TCN53030.1"/>
    <property type="molecule type" value="Genomic_DNA"/>
</dbReference>
<evidence type="ECO:0000313" key="4">
    <source>
        <dbReference type="Proteomes" id="UP000298340"/>
    </source>
</evidence>
<protein>
    <submittedName>
        <fullName evidence="2">Uncharacterized protein</fullName>
    </submittedName>
</protein>
<dbReference type="Proteomes" id="UP000295270">
    <property type="component" value="Unassembled WGS sequence"/>
</dbReference>
<comment type="caution">
    <text evidence="2">The sequence shown here is derived from an EMBL/GenBank/DDBJ whole genome shotgun (WGS) entry which is preliminary data.</text>
</comment>
<evidence type="ECO:0000313" key="3">
    <source>
        <dbReference type="Proteomes" id="UP000295270"/>
    </source>
</evidence>
<dbReference type="OrthoDB" id="1247310at2"/>
<dbReference type="Proteomes" id="UP000298340">
    <property type="component" value="Unassembled WGS sequence"/>
</dbReference>